<proteinExistence type="predicted"/>
<dbReference type="SUPFAM" id="SSF52980">
    <property type="entry name" value="Restriction endonuclease-like"/>
    <property type="match status" value="1"/>
</dbReference>
<dbReference type="InterPro" id="IPR047187">
    <property type="entry name" value="SF1_C_Upf1"/>
</dbReference>
<dbReference type="RefSeq" id="WP_400256385.1">
    <property type="nucleotide sequence ID" value="NZ_CAYAYE010000029.1"/>
</dbReference>
<comment type="caution">
    <text evidence="4">The sequence shown here is derived from an EMBL/GenBank/DDBJ whole genome shotgun (WGS) entry which is preliminary data.</text>
</comment>
<sequence length="1597" mass="180977">MTEIDDKIEFWKKQLLDLGRRNRLISYKETKNSNIKIIRPNYDDLYKKLVISKKQLRFPYTPPKALEDEEDIAEFTKGDVATDKSINEQQKILGSLRTKSKEGFEEQGMNTLYLSFGFLNWNDGSGEITSPLVLVPVSLSTESIADPFIMELADEPIVVNPLLLYKLKDEHNIVFPEFNQNDESLKSYLDSVSEIVSQKGWNVDEKAELALLSFLRISMHQDLVQNNEKLKNNSVVKAICGDNSELPSVDLVSSKLDHDKHKSSECYQILDADSSQEDALVLARNGISFILEGPPGTGKSQTIANMISEAMADGKKVLFVSEKMAALDIVHKRLSEAGLADFCMVLHSHKVNKRDILDELKSVLYMDRNPSECNLDDLYALDMKKQELDTYAEELHAIRNPLGLSVYRVCGELSRLQNAKNLDFKLDSISNTDMDTLMKRVYLVRAWSRTTSAAMKQSSWSNCIFKQRPTPGEKEIIKTRLSRMHDELKDISEVINEIYSVLNLTDLQISLKTLNAFIDSLIHFSKSPSPPEIWLEKDDLGLLRENAMSLATLMDEYESIKQRLLQLYDPKILTLPSMAVSEKTAETEMAFLRENLAIEVYADEDGILRGADKLIRACGESIAALGELEKVKDLAAFLIPQETAPTVSDLIAATDILSILDGPIHPTDDWFTEYGRNVRDESFTEVVSKHAIIRSLEQEIFHAYDRQILELPCSEMLSRFKNSQKSFGLRFGQHNTDLKSLKGLKIDNSKKLDDAEAINILQKVIRLKEERVWLRANDSDLRDKLGSGYTGETTDFEMLKQSFSAFDSIIQRFNGPVPEGIRRLLLTGIEGLIPETLEIKRIAARCESLGELESLLKNLSLSEMDIQQASTECSCIQNSLIDLKRAIMPMIELSLSPAGFSSHIINMQRLVRLQSLHDLDASKKSTMEAEFGHLYDGLTTDFRNIIDHIDWTIEFNKLIKEWDIPIEVAKSIANDPVIAKSCERLAGDLSRSKNMLDEDEEWLESLFSIPIDAHGMKFSDLDIKVTSCLDEMGDIDEQADFNRTTDDCISEGLSSYMSSALNEKLSGEDAVNAFLKKFYSNWLEDILFSSSSLRSLCGKDYSEEVTHFNQLDISQLSSAKTRIRNKIVSRLPNVDDAVYSNTELSILKQELYKQKGGMPAAKLLHKIPNIVMNLKPCMMMSPLSVSLFLQNDDYMFDMVIFDEASQVRTESAIGAIMRGKQAIIVGDVKQLPPTNFFSSSGADSDSEDDEQFLESILDESHALPIRSLRWHYRSRDESLIAFSNHNIYGDMLITFPSCNHRRPNTGTEYIYVEDGVYDRGKKRCNVKEARRVAELVFEHIENRGSQSLGVIAASEAQMQAIESVINFMRYQNREYEEFFKENKKEPFFIKNIENVQGDERDVIIFSLGYGKDANGKMYMNFGPLSKKGGTRRLNVAVTRARSNLKFVGSILPEDIDTSEGDLGMLRSYIEYAMHGSESLVENTEKTETSKSIFEESICKFIQEHGYVAKPRIGYSGYRIDIGVADPSDPENYILGIECDGFVYNSARTARERERLRYDMLRSMGWNIYRLHALDWVRDPESAGNDLLTEIKSAVSNA</sequence>
<dbReference type="CDD" id="cd18808">
    <property type="entry name" value="SF1_C_Upf1"/>
    <property type="match status" value="1"/>
</dbReference>
<dbReference type="InterPro" id="IPR011335">
    <property type="entry name" value="Restrct_endonuc-II-like"/>
</dbReference>
<gene>
    <name evidence="4" type="ORF">A3207_00310</name>
</gene>
<evidence type="ECO:0000313" key="4">
    <source>
        <dbReference type="EMBL" id="TQS84522.1"/>
    </source>
</evidence>
<dbReference type="Proteomes" id="UP000752814">
    <property type="component" value="Unassembled WGS sequence"/>
</dbReference>
<dbReference type="Pfam" id="PF13087">
    <property type="entry name" value="AAA_12"/>
    <property type="match status" value="1"/>
</dbReference>
<dbReference type="InterPro" id="IPR041677">
    <property type="entry name" value="DNA2/NAM7_AAA_11"/>
</dbReference>
<reference evidence="4" key="1">
    <citation type="submission" date="2016-03" db="EMBL/GenBank/DDBJ databases">
        <authorList>
            <person name="Borrel G."/>
            <person name="Mccann A."/>
            <person name="O'Toole P.W."/>
        </authorList>
    </citation>
    <scope>NUCLEOTIDE SEQUENCE</scope>
    <source>
        <strain evidence="4">183</strain>
    </source>
</reference>
<organism evidence="4 5">
    <name type="scientific">Candidatus Methanomassiliicoccus intestinalis</name>
    <dbReference type="NCBI Taxonomy" id="1406512"/>
    <lineage>
        <taxon>Archaea</taxon>
        <taxon>Methanobacteriati</taxon>
        <taxon>Thermoplasmatota</taxon>
        <taxon>Thermoplasmata</taxon>
        <taxon>Methanomassiliicoccales</taxon>
        <taxon>Methanomassiliicoccaceae</taxon>
        <taxon>Methanomassiliicoccus</taxon>
    </lineage>
</organism>
<dbReference type="Pfam" id="PF13195">
    <property type="entry name" value="DUF4011"/>
    <property type="match status" value="1"/>
</dbReference>
<dbReference type="PANTHER" id="PTHR10887">
    <property type="entry name" value="DNA2/NAM7 HELICASE FAMILY"/>
    <property type="match status" value="1"/>
</dbReference>
<dbReference type="Gene3D" id="3.40.960.10">
    <property type="entry name" value="VSR Endonuclease"/>
    <property type="match status" value="1"/>
</dbReference>
<dbReference type="InterPro" id="IPR045055">
    <property type="entry name" value="DNA2/NAM7-like"/>
</dbReference>
<dbReference type="Pfam" id="PF13086">
    <property type="entry name" value="AAA_11"/>
    <property type="match status" value="2"/>
</dbReference>
<dbReference type="InterPro" id="IPR025103">
    <property type="entry name" value="DUF4011"/>
</dbReference>
<feature type="domain" description="DNA2/NAM7 helicase helicase" evidence="1">
    <location>
        <begin position="273"/>
        <end position="363"/>
    </location>
</feature>
<evidence type="ECO:0000259" key="2">
    <source>
        <dbReference type="Pfam" id="PF13087"/>
    </source>
</evidence>
<dbReference type="SUPFAM" id="SSF52540">
    <property type="entry name" value="P-loop containing nucleoside triphosphate hydrolases"/>
    <property type="match status" value="2"/>
</dbReference>
<evidence type="ECO:0000259" key="1">
    <source>
        <dbReference type="Pfam" id="PF13086"/>
    </source>
</evidence>
<dbReference type="InterPro" id="IPR027417">
    <property type="entry name" value="P-loop_NTPase"/>
</dbReference>
<dbReference type="Pfam" id="PF18741">
    <property type="entry name" value="MTES_1575"/>
    <property type="match status" value="1"/>
</dbReference>
<dbReference type="InterPro" id="IPR041679">
    <property type="entry name" value="DNA2/NAM7-like_C"/>
</dbReference>
<feature type="domain" description="Restriction endonuclease type II-like" evidence="3">
    <location>
        <begin position="1493"/>
        <end position="1590"/>
    </location>
</feature>
<evidence type="ECO:0000313" key="5">
    <source>
        <dbReference type="Proteomes" id="UP000752814"/>
    </source>
</evidence>
<dbReference type="FunFam" id="3.40.960.10:FF:000002">
    <property type="entry name" value="DNA helicase related protein"/>
    <property type="match status" value="1"/>
</dbReference>
<evidence type="ECO:0008006" key="6">
    <source>
        <dbReference type="Google" id="ProtNLM"/>
    </source>
</evidence>
<dbReference type="InterPro" id="IPR049468">
    <property type="entry name" value="Restrct_endonuc-II-like_dom"/>
</dbReference>
<evidence type="ECO:0000259" key="3">
    <source>
        <dbReference type="Pfam" id="PF18741"/>
    </source>
</evidence>
<feature type="domain" description="DNA2/NAM7 helicase helicase" evidence="1">
    <location>
        <begin position="1193"/>
        <end position="1234"/>
    </location>
</feature>
<protein>
    <recommendedName>
        <fullName evidence="6">RAP domain-containing protein</fullName>
    </recommendedName>
</protein>
<feature type="domain" description="DNA2/NAM7 helicase-like C-terminal" evidence="2">
    <location>
        <begin position="1260"/>
        <end position="1449"/>
    </location>
</feature>
<dbReference type="Gene3D" id="3.40.50.300">
    <property type="entry name" value="P-loop containing nucleotide triphosphate hydrolases"/>
    <property type="match status" value="3"/>
</dbReference>
<accession>A0A8J8PH96</accession>
<dbReference type="PANTHER" id="PTHR10887:SF530">
    <property type="entry name" value="SUPERFAMILY I DNA HELICASES"/>
    <property type="match status" value="1"/>
</dbReference>
<dbReference type="GO" id="GO:0004386">
    <property type="term" value="F:helicase activity"/>
    <property type="evidence" value="ECO:0007669"/>
    <property type="project" value="InterPro"/>
</dbReference>
<dbReference type="EMBL" id="LVVT01000001">
    <property type="protein sequence ID" value="TQS84522.1"/>
    <property type="molecule type" value="Genomic_DNA"/>
</dbReference>
<name>A0A8J8PH96_9ARCH</name>